<feature type="compositionally biased region" description="Basic and acidic residues" evidence="1">
    <location>
        <begin position="250"/>
        <end position="266"/>
    </location>
</feature>
<dbReference type="KEGG" id="sre:PTSG_09039"/>
<organism evidence="3">
    <name type="scientific">Salpingoeca rosetta (strain ATCC 50818 / BSB-021)</name>
    <dbReference type="NCBI Taxonomy" id="946362"/>
    <lineage>
        <taxon>Eukaryota</taxon>
        <taxon>Choanoflagellata</taxon>
        <taxon>Craspedida</taxon>
        <taxon>Salpingoecidae</taxon>
        <taxon>Salpingoeca</taxon>
    </lineage>
</organism>
<evidence type="ECO:0000256" key="1">
    <source>
        <dbReference type="SAM" id="MobiDB-lite"/>
    </source>
</evidence>
<keyword evidence="3" id="KW-1185">Reference proteome</keyword>
<name>F2UM14_SALR5</name>
<dbReference type="EMBL" id="GL832981">
    <property type="protein sequence ID" value="EGD78163.1"/>
    <property type="molecule type" value="Genomic_DNA"/>
</dbReference>
<feature type="compositionally biased region" description="Basic and acidic residues" evidence="1">
    <location>
        <begin position="226"/>
        <end position="239"/>
    </location>
</feature>
<proteinExistence type="predicted"/>
<evidence type="ECO:0000313" key="2">
    <source>
        <dbReference type="EMBL" id="EGD78163.1"/>
    </source>
</evidence>
<dbReference type="Proteomes" id="UP000007799">
    <property type="component" value="Unassembled WGS sequence"/>
</dbReference>
<reference evidence="2" key="1">
    <citation type="submission" date="2009-08" db="EMBL/GenBank/DDBJ databases">
        <title>Annotation of Salpingoeca rosetta.</title>
        <authorList>
            <consortium name="The Broad Institute Genome Sequencing Platform"/>
            <person name="Russ C."/>
            <person name="Cuomo C."/>
            <person name="Burger G."/>
            <person name="Gray M.W."/>
            <person name="Holland P.W.H."/>
            <person name="King N."/>
            <person name="Lang F.B.F."/>
            <person name="Roger A.J."/>
            <person name="Ruiz-Trillo I."/>
            <person name="Young S.K."/>
            <person name="Zeng Q."/>
            <person name="Gargeya S."/>
            <person name="Alvarado L."/>
            <person name="Berlin A."/>
            <person name="Chapman S.B."/>
            <person name="Chen Z."/>
            <person name="Freedman E."/>
            <person name="Gellesch M."/>
            <person name="Goldberg J."/>
            <person name="Griggs A."/>
            <person name="Gujja S."/>
            <person name="Heilman E."/>
            <person name="Heiman D."/>
            <person name="Howarth C."/>
            <person name="Mehta T."/>
            <person name="Neiman D."/>
            <person name="Pearson M."/>
            <person name="Roberts A."/>
            <person name="Saif S."/>
            <person name="Shea T."/>
            <person name="Shenoy N."/>
            <person name="Sisk P."/>
            <person name="Stolte C."/>
            <person name="Sykes S."/>
            <person name="White J."/>
            <person name="Yandava C."/>
            <person name="Haas B."/>
            <person name="Nusbaum C."/>
            <person name="Birren B."/>
        </authorList>
    </citation>
    <scope>NUCLEOTIDE SEQUENCE [LARGE SCALE GENOMIC DNA]</scope>
    <source>
        <strain evidence="2">ATCC 50818</strain>
    </source>
</reference>
<feature type="region of interest" description="Disordered" evidence="1">
    <location>
        <begin position="222"/>
        <end position="283"/>
    </location>
</feature>
<dbReference type="InParanoid" id="F2UM14"/>
<dbReference type="RefSeq" id="XP_004989839.1">
    <property type="nucleotide sequence ID" value="XM_004989782.1"/>
</dbReference>
<dbReference type="STRING" id="946362.F2UM14"/>
<dbReference type="eggNOG" id="ENOG502QVK9">
    <property type="taxonomic scope" value="Eukaryota"/>
</dbReference>
<dbReference type="AlphaFoldDB" id="F2UM14"/>
<sequence>MSCDSSSVWVLVAEQLLMSSMASTTLRRIPFVCNAVADWDGLEDPLEDASVWTKKHVHEVKRDTARAFVNLMLTCRQLYHDLPWAMPKWCLADVLSTHVWRMAIARRDLKIFIDAFQKGIAGARSPLCPHANTPLQILEQKAGPPQRSSRHDRPASSRGVWLENRFLVYSWLGATWDSECAFLRTRLRSPLALADFWRSFARFGRVSYASLGNLEAWCGTQPDRSGAADHDHTASHDGSDQQSQHVPQSKGDKEDTPAPMDSRTDPSDTQSRHTVGGSETHPINATPALFSLEANLNDQRDADRFHELRTRALGNARGDRVALHVKTSLSSLSACNINELTIRSLFAEVEQMRLSTVQRVHWFANKQRQAIHGNIHNVRRFDTHHSVPLDADSAIASVPCIQLDDNAAADLTPLHRVTKLILNKVCVTNGLSVVASAQDIELRDMPLSSSVHTLNATRVKLLRLSKAPNTLHLPQASRIELIHAGVRRITCPPILRRLVVRDDTGSSPPVPEFHHADTVLLDLRYTRLSREELANLARRVSRLELSGGVASMRDLAGIPSHAHVSLENVCVDAPVPLCVKHLRISIAERLDSQLVAAVPELFIDGHFTYPRIDNVHLLSGRQNLRISCASFNGDITHCTRVWLGFCHGRGTLASISSLTVEGATVGVSDLRVYDTPTCRLRSCAIEDSAGLQGIHTLVLAACTFDTLEGLSSVRCLVVHRCTTPDKVWLWPDTVFVNRPLEEMTRLLVAGKHRKPT</sequence>
<dbReference type="GeneID" id="16070393"/>
<protein>
    <submittedName>
        <fullName evidence="2">Uncharacterized protein</fullName>
    </submittedName>
</protein>
<evidence type="ECO:0000313" key="3">
    <source>
        <dbReference type="Proteomes" id="UP000007799"/>
    </source>
</evidence>
<gene>
    <name evidence="2" type="ORF">PTSG_09039</name>
</gene>
<accession>F2UM14</accession>